<dbReference type="STRING" id="648782.SAMN04488554_1955"/>
<reference evidence="5" key="1">
    <citation type="submission" date="2016-10" db="EMBL/GenBank/DDBJ databases">
        <authorList>
            <person name="Varghese N."/>
            <person name="Submissions S."/>
        </authorList>
    </citation>
    <scope>NUCLEOTIDE SEQUENCE [LARGE SCALE GENOMIC DNA]</scope>
    <source>
        <strain evidence="5">DSM 21368</strain>
    </source>
</reference>
<feature type="domain" description="AMIN-like" evidence="3">
    <location>
        <begin position="105"/>
        <end position="229"/>
    </location>
</feature>
<dbReference type="AlphaFoldDB" id="A0A1H5HH23"/>
<dbReference type="Pfam" id="PF24837">
    <property type="entry name" value="AMIN-like"/>
    <property type="match status" value="1"/>
</dbReference>
<feature type="compositionally biased region" description="Acidic residues" evidence="1">
    <location>
        <begin position="56"/>
        <end position="68"/>
    </location>
</feature>
<feature type="compositionally biased region" description="Gly residues" evidence="1">
    <location>
        <begin position="24"/>
        <end position="38"/>
    </location>
</feature>
<dbReference type="PROSITE" id="PS51257">
    <property type="entry name" value="PROKAR_LIPOPROTEIN"/>
    <property type="match status" value="1"/>
</dbReference>
<dbReference type="InterPro" id="IPR056303">
    <property type="entry name" value="AMIN-like"/>
</dbReference>
<gene>
    <name evidence="4" type="ORF">SAMN04488554_1955</name>
</gene>
<feature type="compositionally biased region" description="Low complexity" evidence="1">
    <location>
        <begin position="41"/>
        <end position="55"/>
    </location>
</feature>
<dbReference type="RefSeq" id="WP_089772732.1">
    <property type="nucleotide sequence ID" value="NZ_FNTX01000001.1"/>
</dbReference>
<evidence type="ECO:0000256" key="1">
    <source>
        <dbReference type="SAM" id="MobiDB-lite"/>
    </source>
</evidence>
<feature type="chain" id="PRO_5039509384" description="AMIN-like domain-containing protein" evidence="2">
    <location>
        <begin position="22"/>
        <end position="232"/>
    </location>
</feature>
<feature type="region of interest" description="Disordered" evidence="1">
    <location>
        <begin position="21"/>
        <end position="99"/>
    </location>
</feature>
<evidence type="ECO:0000313" key="5">
    <source>
        <dbReference type="Proteomes" id="UP000199220"/>
    </source>
</evidence>
<dbReference type="OrthoDB" id="3393679at2"/>
<evidence type="ECO:0000313" key="4">
    <source>
        <dbReference type="EMBL" id="SEE27180.1"/>
    </source>
</evidence>
<name>A0A1H5HH23_9MICO</name>
<keyword evidence="2" id="KW-0732">Signal</keyword>
<sequence>MRRTRIRYVPAAALAAALALAGCDGDGGGGSPGDGGGATDPTTSESEPAAEPTAEPSEDPTSDQESSEPTETAPTSEDEPSEGAEPFPADTSTDTQAQEGEPDALLVDARTGAHEGFDRVVIEFDGTGTPGWTAEYVDEAVQDGSGNPILLEGDAVLEVRLDGTRYPEKTDDYFSPTTLDHEGEEVEQVDVGGTFEGYTQVVLGIDDSDAPFRVFSLTDPVRVVIDVQHVED</sequence>
<keyword evidence="5" id="KW-1185">Reference proteome</keyword>
<evidence type="ECO:0000256" key="2">
    <source>
        <dbReference type="SAM" id="SignalP"/>
    </source>
</evidence>
<feature type="signal peptide" evidence="2">
    <location>
        <begin position="1"/>
        <end position="21"/>
    </location>
</feature>
<protein>
    <recommendedName>
        <fullName evidence="3">AMIN-like domain-containing protein</fullName>
    </recommendedName>
</protein>
<dbReference type="EMBL" id="FNTX01000001">
    <property type="protein sequence ID" value="SEE27180.1"/>
    <property type="molecule type" value="Genomic_DNA"/>
</dbReference>
<dbReference type="Proteomes" id="UP000199220">
    <property type="component" value="Unassembled WGS sequence"/>
</dbReference>
<proteinExistence type="predicted"/>
<accession>A0A1H5HH23</accession>
<organism evidence="4 5">
    <name type="scientific">Ruania alba</name>
    <dbReference type="NCBI Taxonomy" id="648782"/>
    <lineage>
        <taxon>Bacteria</taxon>
        <taxon>Bacillati</taxon>
        <taxon>Actinomycetota</taxon>
        <taxon>Actinomycetes</taxon>
        <taxon>Micrococcales</taxon>
        <taxon>Ruaniaceae</taxon>
        <taxon>Ruania</taxon>
    </lineage>
</organism>
<evidence type="ECO:0000259" key="3">
    <source>
        <dbReference type="Pfam" id="PF24837"/>
    </source>
</evidence>